<organism evidence="2 3">
    <name type="scientific">Geodermatophilus sabuli</name>
    <dbReference type="NCBI Taxonomy" id="1564158"/>
    <lineage>
        <taxon>Bacteria</taxon>
        <taxon>Bacillati</taxon>
        <taxon>Actinomycetota</taxon>
        <taxon>Actinomycetes</taxon>
        <taxon>Geodermatophilales</taxon>
        <taxon>Geodermatophilaceae</taxon>
        <taxon>Geodermatophilus</taxon>
    </lineage>
</organism>
<feature type="region of interest" description="Disordered" evidence="1">
    <location>
        <begin position="42"/>
        <end position="68"/>
    </location>
</feature>
<evidence type="ECO:0000256" key="1">
    <source>
        <dbReference type="SAM" id="MobiDB-lite"/>
    </source>
</evidence>
<proteinExistence type="predicted"/>
<gene>
    <name evidence="2" type="ORF">SAMN06893097_103236</name>
</gene>
<feature type="region of interest" description="Disordered" evidence="1">
    <location>
        <begin position="102"/>
        <end position="166"/>
    </location>
</feature>
<feature type="compositionally biased region" description="Basic and acidic residues" evidence="1">
    <location>
        <begin position="42"/>
        <end position="55"/>
    </location>
</feature>
<name>A0A285EAQ0_9ACTN</name>
<dbReference type="AlphaFoldDB" id="A0A285EAQ0"/>
<dbReference type="EMBL" id="OBDO01000003">
    <property type="protein sequence ID" value="SNX96067.1"/>
    <property type="molecule type" value="Genomic_DNA"/>
</dbReference>
<reference evidence="2 3" key="1">
    <citation type="submission" date="2017-09" db="EMBL/GenBank/DDBJ databases">
        <authorList>
            <person name="Ehlers B."/>
            <person name="Leendertz F.H."/>
        </authorList>
    </citation>
    <scope>NUCLEOTIDE SEQUENCE [LARGE SCALE GENOMIC DNA]</scope>
    <source>
        <strain evidence="2 3">DSM 46844</strain>
    </source>
</reference>
<evidence type="ECO:0000313" key="3">
    <source>
        <dbReference type="Proteomes" id="UP000219514"/>
    </source>
</evidence>
<sequence>MRAQTVGAALPTWSPATHSYTTSTSGPLVRSTRMRVTRRVLRLETDPRPRSRNQGDTRGTPRHAPLWALPDHCVSTPPDPTSILIAKGGDQDRDRSHLMHLRPWNSSDGFQEVAPDAEGMAVGRSADDRARRREAERQRRERTARRGTTDQSAEADAPAHTSADGGCPAGSRCVLRLVRRCHHATFSGAHPEVVLGRLPTPRLGAGPCGDLRAVSCGSGRAPGRGARAGHAHATGLGAASQRVAHQVEDGRVYDRDLAALAAALTIVLEAYSRRPYVRDRSFGRGSAPLW</sequence>
<accession>A0A285EAQ0</accession>
<evidence type="ECO:0000313" key="2">
    <source>
        <dbReference type="EMBL" id="SNX96067.1"/>
    </source>
</evidence>
<feature type="region of interest" description="Disordered" evidence="1">
    <location>
        <begin position="1"/>
        <end position="26"/>
    </location>
</feature>
<feature type="compositionally biased region" description="Basic and acidic residues" evidence="1">
    <location>
        <begin position="125"/>
        <end position="141"/>
    </location>
</feature>
<feature type="compositionally biased region" description="Polar residues" evidence="1">
    <location>
        <begin position="14"/>
        <end position="26"/>
    </location>
</feature>
<keyword evidence="3" id="KW-1185">Reference proteome</keyword>
<dbReference type="Proteomes" id="UP000219514">
    <property type="component" value="Unassembled WGS sequence"/>
</dbReference>
<protein>
    <submittedName>
        <fullName evidence="2">Uncharacterized protein</fullName>
    </submittedName>
</protein>